<organism evidence="2 3">
    <name type="scientific">Neocucurbitaria cava</name>
    <dbReference type="NCBI Taxonomy" id="798079"/>
    <lineage>
        <taxon>Eukaryota</taxon>
        <taxon>Fungi</taxon>
        <taxon>Dikarya</taxon>
        <taxon>Ascomycota</taxon>
        <taxon>Pezizomycotina</taxon>
        <taxon>Dothideomycetes</taxon>
        <taxon>Pleosporomycetidae</taxon>
        <taxon>Pleosporales</taxon>
        <taxon>Pleosporineae</taxon>
        <taxon>Cucurbitariaceae</taxon>
        <taxon>Neocucurbitaria</taxon>
    </lineage>
</organism>
<comment type="caution">
    <text evidence="2">The sequence shown here is derived from an EMBL/GenBank/DDBJ whole genome shotgun (WGS) entry which is preliminary data.</text>
</comment>
<dbReference type="PANTHER" id="PTHR33840:SF16">
    <property type="entry name" value="DUF2235 DOMAIN-CONTAINING PROTEIN"/>
    <property type="match status" value="1"/>
</dbReference>
<evidence type="ECO:0000313" key="2">
    <source>
        <dbReference type="EMBL" id="KAJ4378038.1"/>
    </source>
</evidence>
<evidence type="ECO:0000313" key="3">
    <source>
        <dbReference type="Proteomes" id="UP001140560"/>
    </source>
</evidence>
<dbReference type="Proteomes" id="UP001140560">
    <property type="component" value="Unassembled WGS sequence"/>
</dbReference>
<gene>
    <name evidence="2" type="ORF">N0V83_000868</name>
</gene>
<dbReference type="OrthoDB" id="59699at2759"/>
<dbReference type="InterPro" id="IPR018712">
    <property type="entry name" value="Tle1-like_cat"/>
</dbReference>
<evidence type="ECO:0000259" key="1">
    <source>
        <dbReference type="Pfam" id="PF09994"/>
    </source>
</evidence>
<dbReference type="AlphaFoldDB" id="A0A9W9CSE3"/>
<keyword evidence="3" id="KW-1185">Reference proteome</keyword>
<proteinExistence type="predicted"/>
<reference evidence="2" key="1">
    <citation type="submission" date="2022-10" db="EMBL/GenBank/DDBJ databases">
        <title>Tapping the CABI collections for fungal endophytes: first genome assemblies for Collariella, Neodidymelliopsis, Ascochyta clinopodiicola, Didymella pomorum, Didymosphaeria variabile, Neocosmospora piperis and Neocucurbitaria cava.</title>
        <authorList>
            <person name="Hill R."/>
        </authorList>
    </citation>
    <scope>NUCLEOTIDE SEQUENCE</scope>
    <source>
        <strain evidence="2">IMI 356814</strain>
    </source>
</reference>
<accession>A0A9W9CSE3</accession>
<feature type="domain" description="T6SS Phospholipase effector Tle1-like catalytic" evidence="1">
    <location>
        <begin position="11"/>
        <end position="301"/>
    </location>
</feature>
<dbReference type="Pfam" id="PF09994">
    <property type="entry name" value="T6SS_Tle1-like_cat"/>
    <property type="match status" value="1"/>
</dbReference>
<sequence>MPTADSTRSSKQLLIFCDGTWVGRETNVANAPASNIRQLANMVGDVQYGSGPAQDPSKVHIIKPHATSAMHFNPYARGVNGSAKSHIIAGYQEGVGVDGTFLEYIWDGATASTIGDECISVYKFIVEHYTSDNDEIWLFGFSRGAFTVRCVAGMINNCGVVKRLPEYTSEEVDRLCYEVFRTYRSNLPNDAPKSEACQRLRGNAQRVWQVQRPIRFMGCIDTVGALGIPRLNAGIGFDWSPFEFFDQHASSVIQYVYHAPSLHDRLWAFQPCLIYPGYEDGKVRPVVKQRWFPGTHYDLGRMTFRFVRQHPSNWIEGLLGWLPDLLSKTIYPNEILSDCVLRWLLEGIQEVDSNSHDPIIPDVKGQIQRISERMANADGKSTGSGDIYGDVLNYAPAGIIWGSIQRASQFFFSLLDRILPHLGSNIQDLLGIKTILGILTATADRRIPGFTADVYPYTEEERVRVKGQERVFSVREQARMRGQSEWGKERYPSRTFETFLLWRRVFGPGRTM</sequence>
<name>A0A9W9CSE3_9PLEO</name>
<protein>
    <recommendedName>
        <fullName evidence="1">T6SS Phospholipase effector Tle1-like catalytic domain-containing protein</fullName>
    </recommendedName>
</protein>
<dbReference type="PANTHER" id="PTHR33840">
    <property type="match status" value="1"/>
</dbReference>
<dbReference type="EMBL" id="JAPEUY010000001">
    <property type="protein sequence ID" value="KAJ4378038.1"/>
    <property type="molecule type" value="Genomic_DNA"/>
</dbReference>